<keyword evidence="2" id="KW-1185">Reference proteome</keyword>
<gene>
    <name evidence="1" type="ORF">IB211_02141c</name>
</gene>
<dbReference type="STRING" id="1297617.IB211_02141c"/>
<proteinExistence type="predicted"/>
<dbReference type="AlphaFoldDB" id="A0A0S2W5C3"/>
<evidence type="ECO:0000313" key="1">
    <source>
        <dbReference type="EMBL" id="ALP94532.1"/>
    </source>
</evidence>
<protein>
    <submittedName>
        <fullName evidence="1">Uncharacterized protein</fullName>
    </submittedName>
</protein>
<dbReference type="EMBL" id="CP011307">
    <property type="protein sequence ID" value="ALP94532.1"/>
    <property type="molecule type" value="Genomic_DNA"/>
</dbReference>
<sequence>MKFLNAAEKRQKRTEWEEGSGKKFAENIWFVPRNFDTLLLDFHFHMPIIKSRKSK</sequence>
<dbReference type="KEGG" id="ibu:IB211_02141c"/>
<reference evidence="2" key="2">
    <citation type="submission" date="2015-04" db="EMBL/GenBank/DDBJ databases">
        <title>A butyrogenic pathway from the amino acid lysine in a human gut commensal.</title>
        <authorList>
            <person name="de Vos W.M."/>
            <person name="Bui N.T.P."/>
            <person name="Plugge C.M."/>
            <person name="Ritari J."/>
        </authorList>
    </citation>
    <scope>NUCLEOTIDE SEQUENCE [LARGE SCALE GENOMIC DNA]</scope>
    <source>
        <strain evidence="2">AF211</strain>
    </source>
</reference>
<reference evidence="1 2" key="1">
    <citation type="journal article" date="2015" name="Nat. Commun.">
        <title>Production of butyrate from lysine and the Amadori product fructoselysine by a human gut commensal.</title>
        <authorList>
            <person name="Bui T.P."/>
            <person name="Ritari J."/>
            <person name="Boeren S."/>
            <person name="de Waard P."/>
            <person name="Plugge C.M."/>
            <person name="de Vos W.M."/>
        </authorList>
    </citation>
    <scope>NUCLEOTIDE SEQUENCE [LARGE SCALE GENOMIC DNA]</scope>
    <source>
        <strain evidence="1 2">AF211</strain>
    </source>
</reference>
<name>A0A0S2W5C3_9FIRM</name>
<evidence type="ECO:0000313" key="2">
    <source>
        <dbReference type="Proteomes" id="UP000064844"/>
    </source>
</evidence>
<dbReference type="Proteomes" id="UP000064844">
    <property type="component" value="Chromosome"/>
</dbReference>
<accession>A0A0S2W5C3</accession>
<organism evidence="1 2">
    <name type="scientific">Intestinimonas butyriciproducens</name>
    <dbReference type="NCBI Taxonomy" id="1297617"/>
    <lineage>
        <taxon>Bacteria</taxon>
        <taxon>Bacillati</taxon>
        <taxon>Bacillota</taxon>
        <taxon>Clostridia</taxon>
        <taxon>Eubacteriales</taxon>
        <taxon>Intestinimonas</taxon>
    </lineage>
</organism>